<dbReference type="AlphaFoldDB" id="E9HKK9"/>
<accession>E9HKK9</accession>
<evidence type="ECO:0000256" key="1">
    <source>
        <dbReference type="SAM" id="MobiDB-lite"/>
    </source>
</evidence>
<protein>
    <submittedName>
        <fullName evidence="2">Uncharacterized protein</fullName>
    </submittedName>
</protein>
<gene>
    <name evidence="2" type="ORF">DAPPUDRAFT_261134</name>
</gene>
<evidence type="ECO:0000313" key="2">
    <source>
        <dbReference type="EMBL" id="EFX67739.1"/>
    </source>
</evidence>
<sequence>MVAPSLLLPHGNMYDDEKPERKNLSEGQKISNVTTSLLFYGLNAEKARKEDAPEARLMKEIPLSAEPGAKRRKDRLSVPDERRFSQVGIHHPIFVENRGRCEWCQATTERRPNGHTKESRPFSQCSINCFLEFHDDRILDPTKAAAETVLAVDPEEEIAVQTVETDPLGIYPSSDSSDDSDFDVLDNDVNDGVLLDEDEWRK</sequence>
<reference evidence="2 3" key="1">
    <citation type="journal article" date="2011" name="Science">
        <title>The ecoresponsive genome of Daphnia pulex.</title>
        <authorList>
            <person name="Colbourne J.K."/>
            <person name="Pfrender M.E."/>
            <person name="Gilbert D."/>
            <person name="Thomas W.K."/>
            <person name="Tucker A."/>
            <person name="Oakley T.H."/>
            <person name="Tokishita S."/>
            <person name="Aerts A."/>
            <person name="Arnold G.J."/>
            <person name="Basu M.K."/>
            <person name="Bauer D.J."/>
            <person name="Caceres C.E."/>
            <person name="Carmel L."/>
            <person name="Casola C."/>
            <person name="Choi J.H."/>
            <person name="Detter J.C."/>
            <person name="Dong Q."/>
            <person name="Dusheyko S."/>
            <person name="Eads B.D."/>
            <person name="Frohlich T."/>
            <person name="Geiler-Samerotte K.A."/>
            <person name="Gerlach D."/>
            <person name="Hatcher P."/>
            <person name="Jogdeo S."/>
            <person name="Krijgsveld J."/>
            <person name="Kriventseva E.V."/>
            <person name="Kultz D."/>
            <person name="Laforsch C."/>
            <person name="Lindquist E."/>
            <person name="Lopez J."/>
            <person name="Manak J.R."/>
            <person name="Muller J."/>
            <person name="Pangilinan J."/>
            <person name="Patwardhan R.P."/>
            <person name="Pitluck S."/>
            <person name="Pritham E.J."/>
            <person name="Rechtsteiner A."/>
            <person name="Rho M."/>
            <person name="Rogozin I.B."/>
            <person name="Sakarya O."/>
            <person name="Salamov A."/>
            <person name="Schaack S."/>
            <person name="Shapiro H."/>
            <person name="Shiga Y."/>
            <person name="Skalitzky C."/>
            <person name="Smith Z."/>
            <person name="Souvorov A."/>
            <person name="Sung W."/>
            <person name="Tang Z."/>
            <person name="Tsuchiya D."/>
            <person name="Tu H."/>
            <person name="Vos H."/>
            <person name="Wang M."/>
            <person name="Wolf Y.I."/>
            <person name="Yamagata H."/>
            <person name="Yamada T."/>
            <person name="Ye Y."/>
            <person name="Shaw J.R."/>
            <person name="Andrews J."/>
            <person name="Crease T.J."/>
            <person name="Tang H."/>
            <person name="Lucas S.M."/>
            <person name="Robertson H.M."/>
            <person name="Bork P."/>
            <person name="Koonin E.V."/>
            <person name="Zdobnov E.M."/>
            <person name="Grigoriev I.V."/>
            <person name="Lynch M."/>
            <person name="Boore J.L."/>
        </authorList>
    </citation>
    <scope>NUCLEOTIDE SEQUENCE [LARGE SCALE GENOMIC DNA]</scope>
</reference>
<feature type="compositionally biased region" description="Basic and acidic residues" evidence="1">
    <location>
        <begin position="13"/>
        <end position="24"/>
    </location>
</feature>
<dbReference type="InParanoid" id="E9HKK9"/>
<name>E9HKK9_DAPPU</name>
<evidence type="ECO:0000313" key="3">
    <source>
        <dbReference type="Proteomes" id="UP000000305"/>
    </source>
</evidence>
<organism evidence="2 3">
    <name type="scientific">Daphnia pulex</name>
    <name type="common">Water flea</name>
    <dbReference type="NCBI Taxonomy" id="6669"/>
    <lineage>
        <taxon>Eukaryota</taxon>
        <taxon>Metazoa</taxon>
        <taxon>Ecdysozoa</taxon>
        <taxon>Arthropoda</taxon>
        <taxon>Crustacea</taxon>
        <taxon>Branchiopoda</taxon>
        <taxon>Diplostraca</taxon>
        <taxon>Cladocera</taxon>
        <taxon>Anomopoda</taxon>
        <taxon>Daphniidae</taxon>
        <taxon>Daphnia</taxon>
    </lineage>
</organism>
<keyword evidence="3" id="KW-1185">Reference proteome</keyword>
<dbReference type="KEGG" id="dpx:DAPPUDRAFT_261134"/>
<feature type="region of interest" description="Disordered" evidence="1">
    <location>
        <begin position="162"/>
        <end position="190"/>
    </location>
</feature>
<dbReference type="PhylomeDB" id="E9HKK9"/>
<feature type="region of interest" description="Disordered" evidence="1">
    <location>
        <begin position="1"/>
        <end position="28"/>
    </location>
</feature>
<dbReference type="Proteomes" id="UP000000305">
    <property type="component" value="Unassembled WGS sequence"/>
</dbReference>
<proteinExistence type="predicted"/>
<dbReference type="EMBL" id="GL732669">
    <property type="protein sequence ID" value="EFX67739.1"/>
    <property type="molecule type" value="Genomic_DNA"/>
</dbReference>
<feature type="compositionally biased region" description="Acidic residues" evidence="1">
    <location>
        <begin position="176"/>
        <end position="190"/>
    </location>
</feature>
<dbReference type="HOGENOM" id="CLU_108322_0_0_1"/>